<evidence type="ECO:0000256" key="2">
    <source>
        <dbReference type="ARBA" id="ARBA00004648"/>
    </source>
</evidence>
<evidence type="ECO:0000256" key="5">
    <source>
        <dbReference type="ARBA" id="ARBA00022968"/>
    </source>
</evidence>
<feature type="transmembrane region" description="Helical" evidence="9">
    <location>
        <begin position="12"/>
        <end position="31"/>
    </location>
</feature>
<dbReference type="AlphaFoldDB" id="A0AAV5DSH6"/>
<dbReference type="FunFam" id="2.60.120.620:FF:000015">
    <property type="entry name" value="Prolyl 4-hydroxylase 1"/>
    <property type="match status" value="1"/>
</dbReference>
<dbReference type="InterPro" id="IPR005123">
    <property type="entry name" value="Oxoglu/Fe-dep_dioxygenase_dom"/>
</dbReference>
<evidence type="ECO:0000256" key="8">
    <source>
        <dbReference type="ARBA" id="ARBA00049169"/>
    </source>
</evidence>
<organism evidence="11 12">
    <name type="scientific">Eleusine coracana subsp. coracana</name>
    <dbReference type="NCBI Taxonomy" id="191504"/>
    <lineage>
        <taxon>Eukaryota</taxon>
        <taxon>Viridiplantae</taxon>
        <taxon>Streptophyta</taxon>
        <taxon>Embryophyta</taxon>
        <taxon>Tracheophyta</taxon>
        <taxon>Spermatophyta</taxon>
        <taxon>Magnoliopsida</taxon>
        <taxon>Liliopsida</taxon>
        <taxon>Poales</taxon>
        <taxon>Poaceae</taxon>
        <taxon>PACMAD clade</taxon>
        <taxon>Chloridoideae</taxon>
        <taxon>Cynodonteae</taxon>
        <taxon>Eleusininae</taxon>
        <taxon>Eleusine</taxon>
    </lineage>
</organism>
<evidence type="ECO:0000256" key="6">
    <source>
        <dbReference type="ARBA" id="ARBA00023002"/>
    </source>
</evidence>
<dbReference type="PANTHER" id="PTHR10869">
    <property type="entry name" value="PROLYL 4-HYDROXYLASE ALPHA SUBUNIT"/>
    <property type="match status" value="1"/>
</dbReference>
<evidence type="ECO:0000256" key="4">
    <source>
        <dbReference type="ARBA" id="ARBA00022964"/>
    </source>
</evidence>
<dbReference type="GO" id="GO:0005789">
    <property type="term" value="C:endoplasmic reticulum membrane"/>
    <property type="evidence" value="ECO:0007669"/>
    <property type="project" value="UniProtKB-SubCell"/>
</dbReference>
<reference evidence="11" key="2">
    <citation type="submission" date="2021-12" db="EMBL/GenBank/DDBJ databases">
        <title>Resequencing data analysis of finger millet.</title>
        <authorList>
            <person name="Hatakeyama M."/>
            <person name="Aluri S."/>
            <person name="Balachadran M.T."/>
            <person name="Sivarajan S.R."/>
            <person name="Poveda L."/>
            <person name="Shimizu-Inatsugi R."/>
            <person name="Schlapbach R."/>
            <person name="Sreeman S.M."/>
            <person name="Shimizu K.K."/>
        </authorList>
    </citation>
    <scope>NUCLEOTIDE SEQUENCE</scope>
</reference>
<comment type="caution">
    <text evidence="11">The sequence shown here is derived from an EMBL/GenBank/DDBJ whole genome shotgun (WGS) entry which is preliminary data.</text>
</comment>
<keyword evidence="3" id="KW-0479">Metal-binding</keyword>
<keyword evidence="9" id="KW-0812">Transmembrane</keyword>
<evidence type="ECO:0000256" key="1">
    <source>
        <dbReference type="ARBA" id="ARBA00001961"/>
    </source>
</evidence>
<accession>A0AAV5DSH6</accession>
<keyword evidence="12" id="KW-1185">Reference proteome</keyword>
<dbReference type="Gene3D" id="2.60.120.620">
    <property type="entry name" value="q2cbj1_9rhob like domain"/>
    <property type="match status" value="1"/>
</dbReference>
<evidence type="ECO:0000256" key="7">
    <source>
        <dbReference type="ARBA" id="ARBA00023004"/>
    </source>
</evidence>
<comment type="subcellular location">
    <subcellularLocation>
        <location evidence="2">Endoplasmic reticulum membrane</location>
        <topology evidence="2">Single-pass type II membrane protein</topology>
    </subcellularLocation>
</comment>
<dbReference type="InterPro" id="IPR045054">
    <property type="entry name" value="P4HA-like"/>
</dbReference>
<keyword evidence="7" id="KW-0408">Iron</keyword>
<feature type="domain" description="Fe2OG dioxygenase" evidence="10">
    <location>
        <begin position="97"/>
        <end position="221"/>
    </location>
</feature>
<evidence type="ECO:0000256" key="3">
    <source>
        <dbReference type="ARBA" id="ARBA00022723"/>
    </source>
</evidence>
<comment type="cofactor">
    <cofactor evidence="1">
        <name>L-ascorbate</name>
        <dbReference type="ChEBI" id="CHEBI:38290"/>
    </cofactor>
</comment>
<dbReference type="SMART" id="SM00702">
    <property type="entry name" value="P4Hc"/>
    <property type="match status" value="1"/>
</dbReference>
<evidence type="ECO:0000256" key="9">
    <source>
        <dbReference type="SAM" id="Phobius"/>
    </source>
</evidence>
<evidence type="ECO:0000313" key="11">
    <source>
        <dbReference type="EMBL" id="GJN13181.1"/>
    </source>
</evidence>
<dbReference type="InterPro" id="IPR044862">
    <property type="entry name" value="Pro_4_hyd_alph_FE2OG_OXY"/>
</dbReference>
<evidence type="ECO:0000259" key="10">
    <source>
        <dbReference type="PROSITE" id="PS51471"/>
    </source>
</evidence>
<evidence type="ECO:0000313" key="12">
    <source>
        <dbReference type="Proteomes" id="UP001054889"/>
    </source>
</evidence>
<dbReference type="Proteomes" id="UP001054889">
    <property type="component" value="Unassembled WGS sequence"/>
</dbReference>
<keyword evidence="6" id="KW-0560">Oxidoreductase</keyword>
<gene>
    <name evidence="11" type="primary">ga31525</name>
    <name evidence="11" type="ORF">PR202_ga31525</name>
</gene>
<dbReference type="GO" id="GO:0031418">
    <property type="term" value="F:L-ascorbic acid binding"/>
    <property type="evidence" value="ECO:0007669"/>
    <property type="project" value="InterPro"/>
</dbReference>
<dbReference type="Pfam" id="PF13640">
    <property type="entry name" value="2OG-FeII_Oxy_3"/>
    <property type="match status" value="1"/>
</dbReference>
<dbReference type="InterPro" id="IPR006620">
    <property type="entry name" value="Pro_4_hyd_alph"/>
</dbReference>
<keyword evidence="4" id="KW-0223">Dioxygenase</keyword>
<dbReference type="GO" id="GO:0005506">
    <property type="term" value="F:iron ion binding"/>
    <property type="evidence" value="ECO:0007669"/>
    <property type="project" value="InterPro"/>
</dbReference>
<protein>
    <recommendedName>
        <fullName evidence="10">Fe2OG dioxygenase domain-containing protein</fullName>
    </recommendedName>
</protein>
<keyword evidence="5" id="KW-0735">Signal-anchor</keyword>
<keyword evidence="9" id="KW-1133">Transmembrane helix</keyword>
<dbReference type="PANTHER" id="PTHR10869:SF42">
    <property type="entry name" value="PROLYL 4-HYDROXYLASE 1"/>
    <property type="match status" value="1"/>
</dbReference>
<name>A0AAV5DSH6_ELECO</name>
<comment type="catalytic activity">
    <reaction evidence="8">
        <text>L-prolyl-[collagen] + 2-oxoglutarate + O2 = trans-4-hydroxy-L-prolyl-[collagen] + succinate + CO2</text>
        <dbReference type="Rhea" id="RHEA:18945"/>
        <dbReference type="Rhea" id="RHEA-COMP:11676"/>
        <dbReference type="Rhea" id="RHEA-COMP:11680"/>
        <dbReference type="ChEBI" id="CHEBI:15379"/>
        <dbReference type="ChEBI" id="CHEBI:16526"/>
        <dbReference type="ChEBI" id="CHEBI:16810"/>
        <dbReference type="ChEBI" id="CHEBI:30031"/>
        <dbReference type="ChEBI" id="CHEBI:50342"/>
        <dbReference type="ChEBI" id="CHEBI:61965"/>
        <dbReference type="EC" id="1.14.11.2"/>
    </reaction>
</comment>
<dbReference type="EMBL" id="BQKI01000040">
    <property type="protein sequence ID" value="GJN13181.1"/>
    <property type="molecule type" value="Genomic_DNA"/>
</dbReference>
<dbReference type="PROSITE" id="PS51471">
    <property type="entry name" value="FE2OG_OXY"/>
    <property type="match status" value="1"/>
</dbReference>
<keyword evidence="9" id="KW-0472">Membrane</keyword>
<sequence>MARWRVRRFVPLLTFVTLGMILGSLLQLALLRCLDDHSHAVHVDNDPEVAVLRLGYGVKSDVRTSSGMFVNSEERKFPVIQAIEKRISVFSQIPKENGELIQVLRYEPSQYYRPHHDYFSDTFNLKRGGQRVATMLMYLTDGVEGGETHFPRRQFLSMFQAGGECSCGGKVVKGLCVKPNKGDAVLFWSMGLDGNTDPNSIHSGCPVLKGEKWSATKWMRQKLTF</sequence>
<dbReference type="GO" id="GO:0004656">
    <property type="term" value="F:procollagen-proline 4-dioxygenase activity"/>
    <property type="evidence" value="ECO:0007669"/>
    <property type="project" value="UniProtKB-EC"/>
</dbReference>
<reference evidence="11" key="1">
    <citation type="journal article" date="2018" name="DNA Res.">
        <title>Multiple hybrid de novo genome assembly of finger millet, an orphan allotetraploid crop.</title>
        <authorList>
            <person name="Hatakeyama M."/>
            <person name="Aluri S."/>
            <person name="Balachadran M.T."/>
            <person name="Sivarajan S.R."/>
            <person name="Patrignani A."/>
            <person name="Gruter S."/>
            <person name="Poveda L."/>
            <person name="Shimizu-Inatsugi R."/>
            <person name="Baeten J."/>
            <person name="Francoijs K.J."/>
            <person name="Nataraja K.N."/>
            <person name="Reddy Y.A.N."/>
            <person name="Phadnis S."/>
            <person name="Ravikumar R.L."/>
            <person name="Schlapbach R."/>
            <person name="Sreeman S.M."/>
            <person name="Shimizu K.K."/>
        </authorList>
    </citation>
    <scope>NUCLEOTIDE SEQUENCE</scope>
</reference>
<proteinExistence type="predicted"/>